<organism evidence="1 2">
    <name type="scientific">Lacrimispora sphenoides JCM 1415</name>
    <dbReference type="NCBI Taxonomy" id="1297793"/>
    <lineage>
        <taxon>Bacteria</taxon>
        <taxon>Bacillati</taxon>
        <taxon>Bacillota</taxon>
        <taxon>Clostridia</taxon>
        <taxon>Lachnospirales</taxon>
        <taxon>Lachnospiraceae</taxon>
        <taxon>Lacrimispora</taxon>
    </lineage>
</organism>
<keyword evidence="2" id="KW-1185">Reference proteome</keyword>
<name>A0ABY1C5B0_9FIRM</name>
<sequence>MKSRHIIVLTRQQLYDEIWKLSASGVTKKYNLHYGKLINSLKQANIPYPSSGYWTRLSFGKDVSGEVVPLSGSGDEAVQLILADATVPRKRKERPEQSQKAEVREEQLQVEKVDILPVAESIEIPDMVLPFLPEEERTQFTELITSLEIKQNAHLHKHLVTYKKAIKEYKDFQKQYSFPIRNRHYYNQGRSVEPPHFINDVSDDGLNRVIQILDALFKAVEKLGGVVQDDLSMKIRQNMVHVKFAEAQDKIPHEITKQEAKELLEYKEAKKFGRDVREPRIKKYDNVYNGKLRIVFDDSSYIRDGAEVKLEDRLKDILQQLYECSEAHRIEREKREEQHRLYLEAKQREEEQKQRRKLEMEKTQALENIAKDYQIACEIRNYISAVMNKNDLTAENLEWIEWAKKKADWYDPIVAREDEYLGPREHSRFDDEKDLMKSKRNSMYGW</sequence>
<dbReference type="EMBL" id="LT630003">
    <property type="protein sequence ID" value="SET68986.1"/>
    <property type="molecule type" value="Genomic_DNA"/>
</dbReference>
<accession>A0ABY1C5B0</accession>
<evidence type="ECO:0000313" key="2">
    <source>
        <dbReference type="Proteomes" id="UP000198970"/>
    </source>
</evidence>
<proteinExistence type="predicted"/>
<reference evidence="1 2" key="1">
    <citation type="submission" date="2016-10" db="EMBL/GenBank/DDBJ databases">
        <authorList>
            <person name="Varghese N."/>
            <person name="Submissions S."/>
        </authorList>
    </citation>
    <scope>NUCLEOTIDE SEQUENCE [LARGE SCALE GENOMIC DNA]</scope>
    <source>
        <strain evidence="1 2">ATCC 19403</strain>
    </source>
</reference>
<evidence type="ECO:0000313" key="1">
    <source>
        <dbReference type="EMBL" id="SET68986.1"/>
    </source>
</evidence>
<dbReference type="Proteomes" id="UP000198970">
    <property type="component" value="Chromosome I"/>
</dbReference>
<protein>
    <submittedName>
        <fullName evidence="1">Uncharacterized protein</fullName>
    </submittedName>
</protein>
<gene>
    <name evidence="1" type="ORF">SAMN02745906_1139</name>
</gene>